<reference evidence="2 3" key="1">
    <citation type="submission" date="2024-07" db="EMBL/GenBank/DDBJ databases">
        <title>Chromosome-level genome assembly of the water stick insect Ranatra chinensis (Heteroptera: Nepidae).</title>
        <authorList>
            <person name="Liu X."/>
        </authorList>
    </citation>
    <scope>NUCLEOTIDE SEQUENCE [LARGE SCALE GENOMIC DNA]</scope>
    <source>
        <strain evidence="2">Cailab_2021Rc</strain>
        <tissue evidence="2">Muscle</tissue>
    </source>
</reference>
<dbReference type="SMART" id="SM00233">
    <property type="entry name" value="PH"/>
    <property type="match status" value="2"/>
</dbReference>
<dbReference type="SUPFAM" id="SSF50729">
    <property type="entry name" value="PH domain-like"/>
    <property type="match status" value="2"/>
</dbReference>
<dbReference type="InterPro" id="IPR051835">
    <property type="entry name" value="RAC1-GEF"/>
</dbReference>
<protein>
    <recommendedName>
        <fullName evidence="1">PH domain-containing protein</fullName>
    </recommendedName>
</protein>
<dbReference type="Proteomes" id="UP001558652">
    <property type="component" value="Unassembled WGS sequence"/>
</dbReference>
<dbReference type="Gene3D" id="2.30.29.30">
    <property type="entry name" value="Pleckstrin-homology domain (PH domain)/Phosphotyrosine-binding domain (PTB)"/>
    <property type="match status" value="2"/>
</dbReference>
<accession>A0ABD0YM01</accession>
<dbReference type="Pfam" id="PF00169">
    <property type="entry name" value="PH"/>
    <property type="match status" value="2"/>
</dbReference>
<dbReference type="AlphaFoldDB" id="A0ABD0YM01"/>
<keyword evidence="3" id="KW-1185">Reference proteome</keyword>
<evidence type="ECO:0000313" key="2">
    <source>
        <dbReference type="EMBL" id="KAL1132220.1"/>
    </source>
</evidence>
<evidence type="ECO:0000313" key="3">
    <source>
        <dbReference type="Proteomes" id="UP001558652"/>
    </source>
</evidence>
<dbReference type="InterPro" id="IPR011993">
    <property type="entry name" value="PH-like_dom_sf"/>
</dbReference>
<gene>
    <name evidence="2" type="ORF">AAG570_010177</name>
</gene>
<feature type="domain" description="PH" evidence="1">
    <location>
        <begin position="1"/>
        <end position="68"/>
    </location>
</feature>
<dbReference type="InterPro" id="IPR001849">
    <property type="entry name" value="PH_domain"/>
</dbReference>
<name>A0ABD0YM01_9HEMI</name>
<proteinExistence type="predicted"/>
<organism evidence="2 3">
    <name type="scientific">Ranatra chinensis</name>
    <dbReference type="NCBI Taxonomy" id="642074"/>
    <lineage>
        <taxon>Eukaryota</taxon>
        <taxon>Metazoa</taxon>
        <taxon>Ecdysozoa</taxon>
        <taxon>Arthropoda</taxon>
        <taxon>Hexapoda</taxon>
        <taxon>Insecta</taxon>
        <taxon>Pterygota</taxon>
        <taxon>Neoptera</taxon>
        <taxon>Paraneoptera</taxon>
        <taxon>Hemiptera</taxon>
        <taxon>Heteroptera</taxon>
        <taxon>Panheteroptera</taxon>
        <taxon>Nepomorpha</taxon>
        <taxon>Nepidae</taxon>
        <taxon>Ranatrinae</taxon>
        <taxon>Ranatra</taxon>
    </lineage>
</organism>
<dbReference type="PANTHER" id="PTHR45858">
    <property type="entry name" value="FERM DOMAIN CONTAINING PROTEIN"/>
    <property type="match status" value="1"/>
</dbReference>
<dbReference type="PANTHER" id="PTHR45858:SF5">
    <property type="entry name" value="MOESIN_EZRIN_RADIXIN HOMOLOG 1"/>
    <property type="match status" value="1"/>
</dbReference>
<evidence type="ECO:0000259" key="1">
    <source>
        <dbReference type="PROSITE" id="PS50003"/>
    </source>
</evidence>
<dbReference type="PROSITE" id="PS50003">
    <property type="entry name" value="PH_DOMAIN"/>
    <property type="match status" value="2"/>
</dbReference>
<feature type="domain" description="PH" evidence="1">
    <location>
        <begin position="137"/>
        <end position="191"/>
    </location>
</feature>
<sequence length="210" mass="23823">MLLYSNLCGQTFKVHGELPVKSLTVQEREDNPTPNSFILYSDNRVLTVSANSQEEKDKWVEDLARAIEDSKDTGTNSLVSLRCSSSSDEVMDNCGQEHVRATPQRCNTTIHVCWHRNTSISLHDQIRAAQDDAPLASLPLLGYCVTTPSEKDNINKDFVFKLQFKNHVYFFRAESEYTFSRWMEVIGSATQHSGRVRLFSRKESALGDNL</sequence>
<dbReference type="EMBL" id="JBFDAA010000005">
    <property type="protein sequence ID" value="KAL1132220.1"/>
    <property type="molecule type" value="Genomic_DNA"/>
</dbReference>
<comment type="caution">
    <text evidence="2">The sequence shown here is derived from an EMBL/GenBank/DDBJ whole genome shotgun (WGS) entry which is preliminary data.</text>
</comment>